<keyword evidence="1" id="KW-1133">Transmembrane helix</keyword>
<evidence type="ECO:0000313" key="2">
    <source>
        <dbReference type="EMBL" id="SBT54790.1"/>
    </source>
</evidence>
<dbReference type="Proteomes" id="UP000078555">
    <property type="component" value="Unassembled WGS sequence"/>
</dbReference>
<proteinExistence type="predicted"/>
<dbReference type="Pfam" id="PF05795">
    <property type="entry name" value="Plasmodium_Vir"/>
    <property type="match status" value="2"/>
</dbReference>
<feature type="transmembrane region" description="Helical" evidence="1">
    <location>
        <begin position="264"/>
        <end position="283"/>
    </location>
</feature>
<dbReference type="Proteomes" id="UP000078550">
    <property type="component" value="Unassembled WGS sequence"/>
</dbReference>
<keyword evidence="5" id="KW-1185">Reference proteome</keyword>
<organism evidence="2 5">
    <name type="scientific">Plasmodium ovale wallikeri</name>
    <dbReference type="NCBI Taxonomy" id="864142"/>
    <lineage>
        <taxon>Eukaryota</taxon>
        <taxon>Sar</taxon>
        <taxon>Alveolata</taxon>
        <taxon>Apicomplexa</taxon>
        <taxon>Aconoidasida</taxon>
        <taxon>Haemosporida</taxon>
        <taxon>Plasmodiidae</taxon>
        <taxon>Plasmodium</taxon>
        <taxon>Plasmodium (Plasmodium)</taxon>
    </lineage>
</organism>
<keyword evidence="1" id="KW-0472">Membrane</keyword>
<dbReference type="EMBL" id="FLRD01000569">
    <property type="protein sequence ID" value="SBT54790.1"/>
    <property type="molecule type" value="Genomic_DNA"/>
</dbReference>
<name>A0A1A9AFA9_PLAOA</name>
<keyword evidence="1" id="KW-0812">Transmembrane</keyword>
<sequence length="343" mass="41073">MENRYEALKKALSSFTFDSMLNNTVALCEHCALCNEVDVKVKNEPWFNFFCYQFVRNIETLYNIIYLDYSLKEKRCNTLTYWIHDKITNYYEKPNINVKNVDIFSEILNVWKNINSKKYNNDRYTCKIPGKEPKNLEEMKRKKIMSDYCENYDTLKSLLTRKVRVNCHIYYDYFKDSFLEFSENVKGHEEECSRISNCHRFCSNHDPYDLLNNSKCKVIEISNDNKEYIKQEECNTLKREAVSAVRCESKEVQIPQFTFSDNRAIILMLFSLWGIFLSFLFSYKMTPVRSWISNKLRKKKIIRDSFHEESDNESLDADYENIDRNMQNVGYNISYNSDWNSTQ</sequence>
<dbReference type="EMBL" id="FLRE01002426">
    <property type="protein sequence ID" value="SBT58619.1"/>
    <property type="molecule type" value="Genomic_DNA"/>
</dbReference>
<evidence type="ECO:0000313" key="3">
    <source>
        <dbReference type="EMBL" id="SBT58619.1"/>
    </source>
</evidence>
<reference evidence="4 5" key="1">
    <citation type="submission" date="2016-05" db="EMBL/GenBank/DDBJ databases">
        <authorList>
            <person name="Naeem Raeece"/>
        </authorList>
    </citation>
    <scope>NUCLEOTIDE SEQUENCE [LARGE SCALE GENOMIC DNA]</scope>
</reference>
<protein>
    <submittedName>
        <fullName evidence="2">PIR Superfamily Protein</fullName>
    </submittedName>
</protein>
<accession>A0A1A9AFA9</accession>
<dbReference type="InterPro" id="IPR008780">
    <property type="entry name" value="Plasmodium_Vir"/>
</dbReference>
<evidence type="ECO:0000313" key="5">
    <source>
        <dbReference type="Proteomes" id="UP000078555"/>
    </source>
</evidence>
<gene>
    <name evidence="2" type="ORF">POVWA1_067010</name>
    <name evidence="3" type="ORF">POVWA2_085780</name>
</gene>
<evidence type="ECO:0000313" key="4">
    <source>
        <dbReference type="Proteomes" id="UP000078550"/>
    </source>
</evidence>
<dbReference type="AlphaFoldDB" id="A0A1A9AFA9"/>
<reference evidence="2" key="2">
    <citation type="submission" date="2016-05" db="EMBL/GenBank/DDBJ databases">
        <authorList>
            <person name="Lavstsen T."/>
            <person name="Jespersen J.S."/>
        </authorList>
    </citation>
    <scope>NUCLEOTIDE SEQUENCE [LARGE SCALE GENOMIC DNA]</scope>
</reference>
<evidence type="ECO:0000256" key="1">
    <source>
        <dbReference type="SAM" id="Phobius"/>
    </source>
</evidence>